<dbReference type="Proteomes" id="UP000239430">
    <property type="component" value="Unassembled WGS sequence"/>
</dbReference>
<dbReference type="Pfam" id="PF14265">
    <property type="entry name" value="DUF4355"/>
    <property type="match status" value="1"/>
</dbReference>
<keyword evidence="1" id="KW-0175">Coiled coil</keyword>
<proteinExistence type="predicted"/>
<evidence type="ECO:0000256" key="1">
    <source>
        <dbReference type="SAM" id="Coils"/>
    </source>
</evidence>
<dbReference type="EMBL" id="PVXL01000072">
    <property type="protein sequence ID" value="PRR69601.1"/>
    <property type="molecule type" value="Genomic_DNA"/>
</dbReference>
<evidence type="ECO:0000313" key="4">
    <source>
        <dbReference type="Proteomes" id="UP000239430"/>
    </source>
</evidence>
<feature type="compositionally biased region" description="Basic and acidic residues" evidence="2">
    <location>
        <begin position="199"/>
        <end position="210"/>
    </location>
</feature>
<evidence type="ECO:0008006" key="5">
    <source>
        <dbReference type="Google" id="ProtNLM"/>
    </source>
</evidence>
<dbReference type="InterPro" id="IPR025580">
    <property type="entry name" value="Gp46"/>
</dbReference>
<evidence type="ECO:0000313" key="3">
    <source>
        <dbReference type="EMBL" id="PRR69601.1"/>
    </source>
</evidence>
<dbReference type="AlphaFoldDB" id="A0A9X7P4Y6"/>
<keyword evidence="4" id="KW-1185">Reference proteome</keyword>
<feature type="region of interest" description="Disordered" evidence="2">
    <location>
        <begin position="177"/>
        <end position="224"/>
    </location>
</feature>
<dbReference type="RefSeq" id="WP_244267063.1">
    <property type="nucleotide sequence ID" value="NZ_PVXL01000072.1"/>
</dbReference>
<gene>
    <name evidence="3" type="ORF">MOST_30230</name>
</gene>
<reference evidence="3 4" key="1">
    <citation type="submission" date="2018-03" db="EMBL/GenBank/DDBJ databases">
        <title>Genome sequence of Moorella stamsii DSM 26217.</title>
        <authorList>
            <person name="Poehlein A."/>
            <person name="Daniel R."/>
        </authorList>
    </citation>
    <scope>NUCLEOTIDE SEQUENCE [LARGE SCALE GENOMIC DNA]</scope>
    <source>
        <strain evidence="4">DSM 26217</strain>
    </source>
</reference>
<protein>
    <recommendedName>
        <fullName evidence="5">Phage minor structural protein GP20</fullName>
    </recommendedName>
</protein>
<sequence length="224" mass="24122">MFKSWRERFRFNPLMMRGLFNDAGGGTAGGGTGAGDGGQGGDGNKGGSGTGQGDGGQQPGKTFTQEELDRIIADRLSREREKYKDYNDLKKAAEELKKIKEAQMSEAEKLQARLAELERSLAEKDREAAEAKLEVMKLRILEEVGLPKAWADRIFGTNEEELRADAKNLAKLLGEAGKTRGGIGSGSNPGAGGAPDPVEAAKKLAEERNKKQAPQVGYDPWATK</sequence>
<comment type="caution">
    <text evidence="3">The sequence shown here is derived from an EMBL/GenBank/DDBJ whole genome shotgun (WGS) entry which is preliminary data.</text>
</comment>
<feature type="compositionally biased region" description="Gly residues" evidence="2">
    <location>
        <begin position="23"/>
        <end position="58"/>
    </location>
</feature>
<accession>A0A9X7P4Y6</accession>
<feature type="compositionally biased region" description="Gly residues" evidence="2">
    <location>
        <begin position="179"/>
        <end position="193"/>
    </location>
</feature>
<evidence type="ECO:0000256" key="2">
    <source>
        <dbReference type="SAM" id="MobiDB-lite"/>
    </source>
</evidence>
<feature type="region of interest" description="Disordered" evidence="2">
    <location>
        <begin position="22"/>
        <end position="66"/>
    </location>
</feature>
<name>A0A9X7P4Y6_9FIRM</name>
<feature type="coiled-coil region" evidence="1">
    <location>
        <begin position="76"/>
        <end position="141"/>
    </location>
</feature>
<organism evidence="3 4">
    <name type="scientific">Neomoorella stamsii</name>
    <dbReference type="NCBI Taxonomy" id="1266720"/>
    <lineage>
        <taxon>Bacteria</taxon>
        <taxon>Bacillati</taxon>
        <taxon>Bacillota</taxon>
        <taxon>Clostridia</taxon>
        <taxon>Neomoorellales</taxon>
        <taxon>Neomoorellaceae</taxon>
        <taxon>Neomoorella</taxon>
    </lineage>
</organism>